<evidence type="ECO:0000256" key="1">
    <source>
        <dbReference type="ARBA" id="ARBA00002123"/>
    </source>
</evidence>
<keyword evidence="8" id="KW-0508">mRNA splicing</keyword>
<keyword evidence="9" id="KW-0539">Nucleus</keyword>
<comment type="subcellular location">
    <subcellularLocation>
        <location evidence="2">Nucleus</location>
    </subcellularLocation>
</comment>
<organism evidence="12 13">
    <name type="scientific">Effrenium voratum</name>
    <dbReference type="NCBI Taxonomy" id="2562239"/>
    <lineage>
        <taxon>Eukaryota</taxon>
        <taxon>Sar</taxon>
        <taxon>Alveolata</taxon>
        <taxon>Dinophyceae</taxon>
        <taxon>Suessiales</taxon>
        <taxon>Symbiodiniaceae</taxon>
        <taxon>Effrenium</taxon>
    </lineage>
</organism>
<dbReference type="SMART" id="SM00651">
    <property type="entry name" value="Sm"/>
    <property type="match status" value="1"/>
</dbReference>
<evidence type="ECO:0000256" key="2">
    <source>
        <dbReference type="ARBA" id="ARBA00004123"/>
    </source>
</evidence>
<dbReference type="Pfam" id="PF01423">
    <property type="entry name" value="LSM"/>
    <property type="match status" value="1"/>
</dbReference>
<dbReference type="SUPFAM" id="SSF50182">
    <property type="entry name" value="Sm-like ribonucleoproteins"/>
    <property type="match status" value="1"/>
</dbReference>
<dbReference type="PANTHER" id="PTHR11851:SF49">
    <property type="entry name" value="MITOCHONDRIAL-PROCESSING PEPTIDASE SUBUNIT ALPHA"/>
    <property type="match status" value="1"/>
</dbReference>
<evidence type="ECO:0000256" key="3">
    <source>
        <dbReference type="ARBA" id="ARBA00006850"/>
    </source>
</evidence>
<reference evidence="12" key="1">
    <citation type="submission" date="2023-08" db="EMBL/GenBank/DDBJ databases">
        <authorList>
            <person name="Chen Y."/>
            <person name="Shah S."/>
            <person name="Dougan E. K."/>
            <person name="Thang M."/>
            <person name="Chan C."/>
        </authorList>
    </citation>
    <scope>NUCLEOTIDE SEQUENCE</scope>
</reference>
<evidence type="ECO:0000256" key="8">
    <source>
        <dbReference type="ARBA" id="ARBA00023187"/>
    </source>
</evidence>
<dbReference type="Pfam" id="PF05193">
    <property type="entry name" value="Peptidase_M16_C"/>
    <property type="match status" value="1"/>
</dbReference>
<protein>
    <recommendedName>
        <fullName evidence="11">Sm domain-containing protein</fullName>
    </recommendedName>
</protein>
<evidence type="ECO:0000256" key="4">
    <source>
        <dbReference type="ARBA" id="ARBA00007261"/>
    </source>
</evidence>
<dbReference type="EMBL" id="CAUJNA010003233">
    <property type="protein sequence ID" value="CAJ1396491.1"/>
    <property type="molecule type" value="Genomic_DNA"/>
</dbReference>
<dbReference type="AlphaFoldDB" id="A0AA36IZI7"/>
<keyword evidence="5" id="KW-0507">mRNA processing</keyword>
<sequence length="625" mass="67790">MATTGLEPLLEQQISVVTNDGRLFVGVLRGFDQSSNVVLSDCQERVFDTDKGVEQVVLGLYVIRGDNLAVVGEVDEEIDSRIDLSNIRAAPLKPVVHFDCRLQTLCAAASSLADLAMLSTCRRALGQRASLRRWAAQVPAVTFNEVKFVKEDVEKVMMELPDYNFYEFKESTPNPYQGSTLDRSILLDPVEPALVPPKFEFSKLENGIKIASVDKQGLTARLGLYVHAGSRFETPGNLGVAHMAALMGYRSTAHLSHLRTVKTLEQMGADQASVCKAGREEILYQVEVQREFVPYVVPLMVGNVLFPRLLPWEVKSAHGDVKTDKEALTGNPDSMVSDLLHKAAYCNNTLGLSPLASTRSMSYFTPETIRSYLLDNFAPERMVFVGVNVAHSELTKWVMRSFADYNAIPMKKREDVKATYTGGDVRMEGASPYCHLALGLESSGFGQAELAPTALIQEILGGGSALYSGVGSGVTSRLSTQIVKQSPYVESCTAFNTSYSDSGLFGVYGVCQAEKAGDMAKAMAGALKGLPTVSKEELAKAKAMLKGKIFRQADNDKELMADMGQQLLLTGKYGSAAEFAKIIDAVTEAEVASCAKKMLGSKLSVAAFGDVHAVPSYFTLEAALK</sequence>
<comment type="caution">
    <text evidence="12">The sequence shown here is derived from an EMBL/GenBank/DDBJ whole genome shotgun (WGS) entry which is preliminary data.</text>
</comment>
<evidence type="ECO:0000256" key="6">
    <source>
        <dbReference type="ARBA" id="ARBA00022728"/>
    </source>
</evidence>
<evidence type="ECO:0000313" key="13">
    <source>
        <dbReference type="Proteomes" id="UP001178507"/>
    </source>
</evidence>
<comment type="similarity">
    <text evidence="4">Belongs to the peptidase M16 family.</text>
</comment>
<gene>
    <name evidence="12" type="ORF">EVOR1521_LOCUS20718</name>
</gene>
<evidence type="ECO:0000313" key="12">
    <source>
        <dbReference type="EMBL" id="CAJ1396491.1"/>
    </source>
</evidence>
<keyword evidence="6" id="KW-0747">Spliceosome</keyword>
<evidence type="ECO:0000256" key="10">
    <source>
        <dbReference type="ARBA" id="ARBA00023274"/>
    </source>
</evidence>
<name>A0AA36IZI7_9DINO</name>
<evidence type="ECO:0000256" key="5">
    <source>
        <dbReference type="ARBA" id="ARBA00022664"/>
    </source>
</evidence>
<dbReference type="GO" id="GO:0005688">
    <property type="term" value="C:U6 snRNP"/>
    <property type="evidence" value="ECO:0007669"/>
    <property type="project" value="InterPro"/>
</dbReference>
<feature type="domain" description="Sm" evidence="11">
    <location>
        <begin position="1"/>
        <end position="77"/>
    </location>
</feature>
<dbReference type="GO" id="GO:0005681">
    <property type="term" value="C:spliceosomal complex"/>
    <property type="evidence" value="ECO:0007669"/>
    <property type="project" value="UniProtKB-KW"/>
</dbReference>
<keyword evidence="7" id="KW-0694">RNA-binding</keyword>
<dbReference type="SUPFAM" id="SSF63411">
    <property type="entry name" value="LuxS/MPP-like metallohydrolase"/>
    <property type="match status" value="2"/>
</dbReference>
<evidence type="ECO:0000256" key="9">
    <source>
        <dbReference type="ARBA" id="ARBA00023242"/>
    </source>
</evidence>
<comment type="similarity">
    <text evidence="3">Belongs to the snRNP Sm proteins family.</text>
</comment>
<evidence type="ECO:0000259" key="11">
    <source>
        <dbReference type="PROSITE" id="PS52002"/>
    </source>
</evidence>
<dbReference type="Gene3D" id="3.30.830.10">
    <property type="entry name" value="Metalloenzyme, LuxS/M16 peptidase-like"/>
    <property type="match status" value="2"/>
</dbReference>
<dbReference type="PROSITE" id="PS52002">
    <property type="entry name" value="SM"/>
    <property type="match status" value="1"/>
</dbReference>
<dbReference type="GO" id="GO:0046872">
    <property type="term" value="F:metal ion binding"/>
    <property type="evidence" value="ECO:0007669"/>
    <property type="project" value="InterPro"/>
</dbReference>
<keyword evidence="10" id="KW-0687">Ribonucleoprotein</keyword>
<comment type="function">
    <text evidence="1">Substrate recognition and binding subunit of the essential mitochondrial processing protease (MPP), which cleaves the mitochondrial sequence off newly imported precursors proteins.</text>
</comment>
<dbReference type="GO" id="GO:0003723">
    <property type="term" value="F:RNA binding"/>
    <property type="evidence" value="ECO:0007669"/>
    <property type="project" value="UniProtKB-KW"/>
</dbReference>
<dbReference type="Pfam" id="PF00675">
    <property type="entry name" value="Peptidase_M16"/>
    <property type="match status" value="1"/>
</dbReference>
<dbReference type="PANTHER" id="PTHR11851">
    <property type="entry name" value="METALLOPROTEASE"/>
    <property type="match status" value="1"/>
</dbReference>
<dbReference type="InterPro" id="IPR034103">
    <property type="entry name" value="Lsm8"/>
</dbReference>
<dbReference type="GO" id="GO:0046540">
    <property type="term" value="C:U4/U6 x U5 tri-snRNP complex"/>
    <property type="evidence" value="ECO:0007669"/>
    <property type="project" value="InterPro"/>
</dbReference>
<dbReference type="InterPro" id="IPR047575">
    <property type="entry name" value="Sm"/>
</dbReference>
<dbReference type="InterPro" id="IPR011249">
    <property type="entry name" value="Metalloenz_LuxS/M16"/>
</dbReference>
<dbReference type="CDD" id="cd01727">
    <property type="entry name" value="LSm8"/>
    <property type="match status" value="1"/>
</dbReference>
<evidence type="ECO:0000256" key="7">
    <source>
        <dbReference type="ARBA" id="ARBA00022884"/>
    </source>
</evidence>
<dbReference type="FunFam" id="3.30.830.10:FF:000039">
    <property type="entry name" value="Ubiquinol-cytochrome c reductase core subunit 2"/>
    <property type="match status" value="1"/>
</dbReference>
<dbReference type="InterPro" id="IPR050361">
    <property type="entry name" value="MPP/UQCRC_Complex"/>
</dbReference>
<accession>A0AA36IZI7</accession>
<dbReference type="InterPro" id="IPR001163">
    <property type="entry name" value="Sm_dom_euk/arc"/>
</dbReference>
<dbReference type="InterPro" id="IPR011765">
    <property type="entry name" value="Pept_M16_N"/>
</dbReference>
<dbReference type="GO" id="GO:0005739">
    <property type="term" value="C:mitochondrion"/>
    <property type="evidence" value="ECO:0007669"/>
    <property type="project" value="TreeGrafter"/>
</dbReference>
<dbReference type="Proteomes" id="UP001178507">
    <property type="component" value="Unassembled WGS sequence"/>
</dbReference>
<dbReference type="FunFam" id="2.30.30.100:FF:000027">
    <property type="entry name" value="U6 snRNA-associated Sm-like protein LSm8"/>
    <property type="match status" value="1"/>
</dbReference>
<keyword evidence="13" id="KW-1185">Reference proteome</keyword>
<proteinExistence type="inferred from homology"/>
<dbReference type="GO" id="GO:0000398">
    <property type="term" value="P:mRNA splicing, via spliceosome"/>
    <property type="evidence" value="ECO:0007669"/>
    <property type="project" value="InterPro"/>
</dbReference>
<dbReference type="Gene3D" id="2.30.30.100">
    <property type="match status" value="1"/>
</dbReference>
<dbReference type="InterPro" id="IPR007863">
    <property type="entry name" value="Peptidase_M16_C"/>
</dbReference>
<dbReference type="InterPro" id="IPR010920">
    <property type="entry name" value="LSM_dom_sf"/>
</dbReference>